<gene>
    <name evidence="6" type="ORF">OIH86_23855</name>
</gene>
<keyword evidence="7" id="KW-1185">Reference proteome</keyword>
<dbReference type="InterPro" id="IPR027417">
    <property type="entry name" value="P-loop_NTPase"/>
</dbReference>
<evidence type="ECO:0000313" key="7">
    <source>
        <dbReference type="Proteomes" id="UP001526147"/>
    </source>
</evidence>
<dbReference type="EMBL" id="JAOYEY010000051">
    <property type="protein sequence ID" value="MCV9888693.1"/>
    <property type="molecule type" value="Genomic_DNA"/>
</dbReference>
<proteinExistence type="inferred from homology"/>
<protein>
    <submittedName>
        <fullName evidence="6">ABC transporter ATP-binding protein</fullName>
    </submittedName>
</protein>
<dbReference type="Pfam" id="PF00005">
    <property type="entry name" value="ABC_tran"/>
    <property type="match status" value="1"/>
</dbReference>
<dbReference type="SUPFAM" id="SSF52540">
    <property type="entry name" value="P-loop containing nucleoside triphosphate hydrolases"/>
    <property type="match status" value="1"/>
</dbReference>
<dbReference type="Proteomes" id="UP001526147">
    <property type="component" value="Unassembled WGS sequence"/>
</dbReference>
<dbReference type="SMART" id="SM00382">
    <property type="entry name" value="AAA"/>
    <property type="match status" value="1"/>
</dbReference>
<evidence type="ECO:0000313" key="6">
    <source>
        <dbReference type="EMBL" id="MCV9888693.1"/>
    </source>
</evidence>
<evidence type="ECO:0000256" key="1">
    <source>
        <dbReference type="ARBA" id="ARBA00005417"/>
    </source>
</evidence>
<dbReference type="PANTHER" id="PTHR42798">
    <property type="entry name" value="LIPOPROTEIN-RELEASING SYSTEM ATP-BINDING PROTEIN LOLD"/>
    <property type="match status" value="1"/>
</dbReference>
<dbReference type="PROSITE" id="PS00211">
    <property type="entry name" value="ABC_TRANSPORTER_1"/>
    <property type="match status" value="1"/>
</dbReference>
<dbReference type="RefSeq" id="WP_264144735.1">
    <property type="nucleotide sequence ID" value="NZ_JAOYEY010000051.1"/>
</dbReference>
<dbReference type="GO" id="GO:0005524">
    <property type="term" value="F:ATP binding"/>
    <property type="evidence" value="ECO:0007669"/>
    <property type="project" value="UniProtKB-KW"/>
</dbReference>
<organism evidence="6 7">
    <name type="scientific">Metabacillus halosaccharovorans</name>
    <dbReference type="NCBI Taxonomy" id="930124"/>
    <lineage>
        <taxon>Bacteria</taxon>
        <taxon>Bacillati</taxon>
        <taxon>Bacillota</taxon>
        <taxon>Bacilli</taxon>
        <taxon>Bacillales</taxon>
        <taxon>Bacillaceae</taxon>
        <taxon>Metabacillus</taxon>
    </lineage>
</organism>
<dbReference type="CDD" id="cd03255">
    <property type="entry name" value="ABC_MJ0796_LolCDE_FtsE"/>
    <property type="match status" value="1"/>
</dbReference>
<sequence length="236" mass="26474">MEVKKLKKRYYKKGDNYVDALKEVDFRLEEGEFIIIMGSSGSGKSTLLQILGGLDSPTAGDIFINGEKIGEFNEEPFATEYRKKNIGFVFQFYNLIQALSVGENVSLPLILRGDSSKDIKNMTKEILNLVGLSEREKHIPSELSGGQQQRVALARALITSPAILLADEPTGNLDSKTSTEILELIDETRKKLNQSIVLVTHDPRVATYGDRVNPNMTREENTIFIMRKLHEVIKES</sequence>
<feature type="domain" description="ABC transporter" evidence="5">
    <location>
        <begin position="1"/>
        <end position="229"/>
    </location>
</feature>
<keyword evidence="4 6" id="KW-0067">ATP-binding</keyword>
<name>A0ABT3DNQ3_9BACI</name>
<comment type="caution">
    <text evidence="6">The sequence shown here is derived from an EMBL/GenBank/DDBJ whole genome shotgun (WGS) entry which is preliminary data.</text>
</comment>
<dbReference type="PROSITE" id="PS50893">
    <property type="entry name" value="ABC_TRANSPORTER_2"/>
    <property type="match status" value="1"/>
</dbReference>
<accession>A0ABT3DNQ3</accession>
<dbReference type="PANTHER" id="PTHR42798:SF7">
    <property type="entry name" value="ALPHA-D-RIBOSE 1-METHYLPHOSPHONATE 5-TRIPHOSPHATE SYNTHASE SUBUNIT PHNL"/>
    <property type="match status" value="1"/>
</dbReference>
<dbReference type="Gene3D" id="3.40.50.300">
    <property type="entry name" value="P-loop containing nucleotide triphosphate hydrolases"/>
    <property type="match status" value="1"/>
</dbReference>
<evidence type="ECO:0000256" key="2">
    <source>
        <dbReference type="ARBA" id="ARBA00022448"/>
    </source>
</evidence>
<dbReference type="InterPro" id="IPR003439">
    <property type="entry name" value="ABC_transporter-like_ATP-bd"/>
</dbReference>
<dbReference type="InterPro" id="IPR003593">
    <property type="entry name" value="AAA+_ATPase"/>
</dbReference>
<evidence type="ECO:0000259" key="5">
    <source>
        <dbReference type="PROSITE" id="PS50893"/>
    </source>
</evidence>
<reference evidence="6 7" key="1">
    <citation type="submission" date="2022-10" db="EMBL/GenBank/DDBJ databases">
        <title>Draft genome assembly of moderately radiation resistant bacterium Metabacillus halosaccharovorans.</title>
        <authorList>
            <person name="Pal S."/>
            <person name="Gopinathan A."/>
        </authorList>
    </citation>
    <scope>NUCLEOTIDE SEQUENCE [LARGE SCALE GENOMIC DNA]</scope>
    <source>
        <strain evidence="6 7">VITHBRA001</strain>
    </source>
</reference>
<comment type="similarity">
    <text evidence="1">Belongs to the ABC transporter superfamily.</text>
</comment>
<evidence type="ECO:0000256" key="4">
    <source>
        <dbReference type="ARBA" id="ARBA00022840"/>
    </source>
</evidence>
<keyword evidence="2" id="KW-0813">Transport</keyword>
<dbReference type="InterPro" id="IPR017871">
    <property type="entry name" value="ABC_transporter-like_CS"/>
</dbReference>
<keyword evidence="3" id="KW-0547">Nucleotide-binding</keyword>
<evidence type="ECO:0000256" key="3">
    <source>
        <dbReference type="ARBA" id="ARBA00022741"/>
    </source>
</evidence>
<dbReference type="InterPro" id="IPR017911">
    <property type="entry name" value="MacB-like_ATP-bd"/>
</dbReference>